<reference evidence="3" key="1">
    <citation type="submission" date="2014-04" db="EMBL/GenBank/DDBJ databases">
        <title>Evolutionary Origins and Diversification of the Mycorrhizal Mutualists.</title>
        <authorList>
            <consortium name="DOE Joint Genome Institute"/>
            <consortium name="Mycorrhizal Genomics Consortium"/>
            <person name="Kohler A."/>
            <person name="Kuo A."/>
            <person name="Nagy L.G."/>
            <person name="Floudas D."/>
            <person name="Copeland A."/>
            <person name="Barry K.W."/>
            <person name="Cichocki N."/>
            <person name="Veneault-Fourrey C."/>
            <person name="LaButti K."/>
            <person name="Lindquist E.A."/>
            <person name="Lipzen A."/>
            <person name="Lundell T."/>
            <person name="Morin E."/>
            <person name="Murat C."/>
            <person name="Riley R."/>
            <person name="Ohm R."/>
            <person name="Sun H."/>
            <person name="Tunlid A."/>
            <person name="Henrissat B."/>
            <person name="Grigoriev I.V."/>
            <person name="Hibbett D.S."/>
            <person name="Martin F."/>
        </authorList>
    </citation>
    <scope>NUCLEOTIDE SEQUENCE [LARGE SCALE GENOMIC DNA]</scope>
    <source>
        <strain evidence="3">FD-334 SS-4</strain>
    </source>
</reference>
<accession>A0A0D2NV85</accession>
<evidence type="ECO:0000313" key="3">
    <source>
        <dbReference type="Proteomes" id="UP000054270"/>
    </source>
</evidence>
<dbReference type="STRING" id="945553.A0A0D2NV85"/>
<dbReference type="PANTHER" id="PTHR10622">
    <property type="entry name" value="HET DOMAIN-CONTAINING PROTEIN"/>
    <property type="match status" value="1"/>
</dbReference>
<dbReference type="InterPro" id="IPR010730">
    <property type="entry name" value="HET"/>
</dbReference>
<feature type="domain" description="Heterokaryon incompatibility" evidence="1">
    <location>
        <begin position="49"/>
        <end position="137"/>
    </location>
</feature>
<dbReference type="EMBL" id="KN817548">
    <property type="protein sequence ID" value="KJA22699.1"/>
    <property type="molecule type" value="Genomic_DNA"/>
</dbReference>
<gene>
    <name evidence="2" type="ORF">HYPSUDRAFT_40800</name>
</gene>
<dbReference type="OrthoDB" id="5303367at2759"/>
<name>A0A0D2NV85_HYPSF</name>
<dbReference type="PANTHER" id="PTHR10622:SF10">
    <property type="entry name" value="HET DOMAIN-CONTAINING PROTEIN"/>
    <property type="match status" value="1"/>
</dbReference>
<sequence length="486" mass="56401">MLPPTIVDELRLIGRSEIAEEIKSRITRCKWRTLDTPALLKLIKELGRYAILSHTWFQGKPGDVVYSNWKERELNPEGNKKIVNFCNVAARKHGVMYGWMDTICIDKSSSTELDESIRSMYRWYRQSHVCIIYLADTSTIADMHSDKWFTRGWTLQELLAPRNMVFYDKDWFFLAQNNVEETNYLGHKINTFPGAVQSQILHATTIKGNEMGMCFEDPERLPMSRIFQLASYRQVTRNEDSVYSLMGILGVSILVAYGEGLRSAFTRLIREIMATKANFLDLFNHSNQYQIIPIHMAEYEQRSSLFDRTVVYKRTELHQYIPSRPISMTHLGGHVPVLLVPLFHETLSSDAPIFPARRPISVEFPGLISYNYHVLQRDDKSAKFISNLEVKETYSVPNVIFLGILNVWKFSSEYHTSNRWLYVNVSRNFGSKSALRLINDIDARELNQMSGPRVVSWTKEHSPGYEIIMEQDLREMGMQFTTLYLS</sequence>
<organism evidence="2 3">
    <name type="scientific">Hypholoma sublateritium (strain FD-334 SS-4)</name>
    <dbReference type="NCBI Taxonomy" id="945553"/>
    <lineage>
        <taxon>Eukaryota</taxon>
        <taxon>Fungi</taxon>
        <taxon>Dikarya</taxon>
        <taxon>Basidiomycota</taxon>
        <taxon>Agaricomycotina</taxon>
        <taxon>Agaricomycetes</taxon>
        <taxon>Agaricomycetidae</taxon>
        <taxon>Agaricales</taxon>
        <taxon>Agaricineae</taxon>
        <taxon>Strophariaceae</taxon>
        <taxon>Hypholoma</taxon>
    </lineage>
</organism>
<dbReference type="AlphaFoldDB" id="A0A0D2NV85"/>
<dbReference type="Proteomes" id="UP000054270">
    <property type="component" value="Unassembled WGS sequence"/>
</dbReference>
<proteinExistence type="predicted"/>
<keyword evidence="3" id="KW-1185">Reference proteome</keyword>
<evidence type="ECO:0000259" key="1">
    <source>
        <dbReference type="Pfam" id="PF06985"/>
    </source>
</evidence>
<dbReference type="Pfam" id="PF06985">
    <property type="entry name" value="HET"/>
    <property type="match status" value="1"/>
</dbReference>
<protein>
    <recommendedName>
        <fullName evidence="1">Heterokaryon incompatibility domain-containing protein</fullName>
    </recommendedName>
</protein>
<evidence type="ECO:0000313" key="2">
    <source>
        <dbReference type="EMBL" id="KJA22699.1"/>
    </source>
</evidence>